<dbReference type="InterPro" id="IPR050861">
    <property type="entry name" value="Dihydroxyacetone_Kinase"/>
</dbReference>
<evidence type="ECO:0000313" key="11">
    <source>
        <dbReference type="Proteomes" id="UP000198806"/>
    </source>
</evidence>
<dbReference type="PANTHER" id="PTHR28629">
    <property type="entry name" value="TRIOKINASE/FMN CYCLASE"/>
    <property type="match status" value="1"/>
</dbReference>
<dbReference type="RefSeq" id="WP_091687214.1">
    <property type="nucleotide sequence ID" value="NZ_BAABFM010000073.1"/>
</dbReference>
<dbReference type="Gene3D" id="1.25.40.340">
    <property type="match status" value="1"/>
</dbReference>
<dbReference type="Pfam" id="PF02734">
    <property type="entry name" value="Dak2"/>
    <property type="match status" value="1"/>
</dbReference>
<reference evidence="10 11" key="1">
    <citation type="submission" date="2016-10" db="EMBL/GenBank/DDBJ databases">
        <authorList>
            <person name="de Groot N.N."/>
        </authorList>
    </citation>
    <scope>NUCLEOTIDE SEQUENCE [LARGE SCALE GENOMIC DNA]</scope>
    <source>
        <strain evidence="10 11">DSM 1283</strain>
    </source>
</reference>
<dbReference type="NCBIfam" id="TIGR02365">
    <property type="entry name" value="dha_L_ycgS"/>
    <property type="match status" value="1"/>
</dbReference>
<comment type="catalytic activity">
    <reaction evidence="1">
        <text>dihydroxyacetone + phosphoenolpyruvate = dihydroxyacetone phosphate + pyruvate</text>
        <dbReference type="Rhea" id="RHEA:18381"/>
        <dbReference type="ChEBI" id="CHEBI:15361"/>
        <dbReference type="ChEBI" id="CHEBI:16016"/>
        <dbReference type="ChEBI" id="CHEBI:57642"/>
        <dbReference type="ChEBI" id="CHEBI:58702"/>
        <dbReference type="EC" id="2.7.1.121"/>
    </reaction>
</comment>
<dbReference type="EMBL" id="FOWD01000021">
    <property type="protein sequence ID" value="SFO37924.1"/>
    <property type="molecule type" value="Genomic_DNA"/>
</dbReference>
<dbReference type="InterPro" id="IPR004007">
    <property type="entry name" value="DhaL_dom"/>
</dbReference>
<organism evidence="10 11">
    <name type="scientific">Anaerocolumna aminovalerica</name>
    <dbReference type="NCBI Taxonomy" id="1527"/>
    <lineage>
        <taxon>Bacteria</taxon>
        <taxon>Bacillati</taxon>
        <taxon>Bacillota</taxon>
        <taxon>Clostridia</taxon>
        <taxon>Lachnospirales</taxon>
        <taxon>Lachnospiraceae</taxon>
        <taxon>Anaerocolumna</taxon>
    </lineage>
</organism>
<dbReference type="SUPFAM" id="SSF101473">
    <property type="entry name" value="DhaL-like"/>
    <property type="match status" value="1"/>
</dbReference>
<dbReference type="InterPro" id="IPR036117">
    <property type="entry name" value="DhaL_dom_sf"/>
</dbReference>
<evidence type="ECO:0000256" key="7">
    <source>
        <dbReference type="ARBA" id="ARBA00046577"/>
    </source>
</evidence>
<dbReference type="PANTHER" id="PTHR28629:SF4">
    <property type="entry name" value="TRIOKINASE_FMN CYCLASE"/>
    <property type="match status" value="1"/>
</dbReference>
<dbReference type="InterPro" id="IPR012737">
    <property type="entry name" value="DhaK_L_YcgS"/>
</dbReference>
<evidence type="ECO:0000256" key="1">
    <source>
        <dbReference type="ARBA" id="ARBA00001113"/>
    </source>
</evidence>
<accession>A0A1I5GPD0</accession>
<protein>
    <recommendedName>
        <fullName evidence="3">phosphoenolpyruvate--glycerone phosphotransferase</fullName>
        <ecNumber evidence="3">2.7.1.121</ecNumber>
    </recommendedName>
</protein>
<evidence type="ECO:0000256" key="5">
    <source>
        <dbReference type="ARBA" id="ARBA00022777"/>
    </source>
</evidence>
<dbReference type="EC" id="2.7.1.121" evidence="3"/>
<dbReference type="SMART" id="SM01120">
    <property type="entry name" value="Dak2"/>
    <property type="match status" value="1"/>
</dbReference>
<dbReference type="Proteomes" id="UP000198806">
    <property type="component" value="Unassembled WGS sequence"/>
</dbReference>
<sequence>MNRIYIVRLLKEIQDIMDENRDYLIELDSVVGDSDLGLTMSDGFAATYKAAADSDEMDIGKLLYNAGKTMSTAVPSTMGTLMASGLMQAGKVLKGRTELTDTDIADIFEAYLEGVANRGKAKVGEKTFLDGFDPAVTALKEALNNGDTLADGATKAREAAEKGFKNTTNMVAVHGRAATRGEASRTLEDPGAAVAMLIMKAFENSTVE</sequence>
<dbReference type="FunFam" id="1.25.40.340:FF:000002">
    <property type="entry name" value="Dihydroxyacetone kinase, L subunit"/>
    <property type="match status" value="1"/>
</dbReference>
<feature type="domain" description="DhaL" evidence="9">
    <location>
        <begin position="4"/>
        <end position="204"/>
    </location>
</feature>
<dbReference type="GO" id="GO:0047324">
    <property type="term" value="F:phosphoenolpyruvate-glycerone phosphotransferase activity"/>
    <property type="evidence" value="ECO:0007669"/>
    <property type="project" value="UniProtKB-EC"/>
</dbReference>
<name>A0A1I5GPD0_9FIRM</name>
<comment type="function">
    <text evidence="8">ADP-binding subunit of the dihydroxyacetone kinase, which is responsible for the phosphoenolpyruvate (PEP)-dependent phosphorylation of dihydroxyacetone. DhaL-ADP is converted to DhaL-ATP via a phosphoryl group transfer from DhaM and transmits it to dihydroxyacetone binds to DhaK.</text>
</comment>
<keyword evidence="11" id="KW-1185">Reference proteome</keyword>
<dbReference type="PROSITE" id="PS51480">
    <property type="entry name" value="DHAL"/>
    <property type="match status" value="1"/>
</dbReference>
<gene>
    <name evidence="10" type="ORF">SAMN04489757_12150</name>
</gene>
<evidence type="ECO:0000256" key="8">
    <source>
        <dbReference type="ARBA" id="ARBA00055771"/>
    </source>
</evidence>
<keyword evidence="4" id="KW-0808">Transferase</keyword>
<keyword evidence="5 10" id="KW-0418">Kinase</keyword>
<dbReference type="GO" id="GO:0004371">
    <property type="term" value="F:glycerone kinase activity"/>
    <property type="evidence" value="ECO:0007669"/>
    <property type="project" value="InterPro"/>
</dbReference>
<keyword evidence="6" id="KW-0319">Glycerol metabolism</keyword>
<evidence type="ECO:0000313" key="10">
    <source>
        <dbReference type="EMBL" id="SFO37924.1"/>
    </source>
</evidence>
<evidence type="ECO:0000259" key="9">
    <source>
        <dbReference type="PROSITE" id="PS51480"/>
    </source>
</evidence>
<dbReference type="GO" id="GO:0005829">
    <property type="term" value="C:cytosol"/>
    <property type="evidence" value="ECO:0007669"/>
    <property type="project" value="TreeGrafter"/>
</dbReference>
<evidence type="ECO:0000256" key="3">
    <source>
        <dbReference type="ARBA" id="ARBA00012095"/>
    </source>
</evidence>
<evidence type="ECO:0000256" key="2">
    <source>
        <dbReference type="ARBA" id="ARBA00004745"/>
    </source>
</evidence>
<comment type="subunit">
    <text evidence="7">Homodimer. The dihydroxyacetone kinase complex is composed of a homodimer of DhaM, a homodimer of DhaK and the subunit DhaL.</text>
</comment>
<dbReference type="AlphaFoldDB" id="A0A1I5GPD0"/>
<comment type="pathway">
    <text evidence="2">Polyol metabolism; glycerol degradation.</text>
</comment>
<dbReference type="STRING" id="1527.SAMN04489757_12150"/>
<evidence type="ECO:0000256" key="4">
    <source>
        <dbReference type="ARBA" id="ARBA00022679"/>
    </source>
</evidence>
<dbReference type="OrthoDB" id="9800291at2"/>
<dbReference type="GO" id="GO:0019563">
    <property type="term" value="P:glycerol catabolic process"/>
    <property type="evidence" value="ECO:0007669"/>
    <property type="project" value="TreeGrafter"/>
</dbReference>
<evidence type="ECO:0000256" key="6">
    <source>
        <dbReference type="ARBA" id="ARBA00022798"/>
    </source>
</evidence>
<proteinExistence type="predicted"/>